<dbReference type="InterPro" id="IPR050638">
    <property type="entry name" value="AA-Vitamin_Transporters"/>
</dbReference>
<feature type="transmembrane region" description="Helical" evidence="6">
    <location>
        <begin position="89"/>
        <end position="111"/>
    </location>
</feature>
<feature type="transmembrane region" description="Helical" evidence="6">
    <location>
        <begin position="216"/>
        <end position="237"/>
    </location>
</feature>
<keyword evidence="3 6" id="KW-0812">Transmembrane</keyword>
<evidence type="ECO:0000256" key="5">
    <source>
        <dbReference type="ARBA" id="ARBA00023136"/>
    </source>
</evidence>
<dbReference type="PANTHER" id="PTHR32322">
    <property type="entry name" value="INNER MEMBRANE TRANSPORTER"/>
    <property type="match status" value="1"/>
</dbReference>
<feature type="transmembrane region" description="Helical" evidence="6">
    <location>
        <begin position="272"/>
        <end position="290"/>
    </location>
</feature>
<keyword evidence="5 6" id="KW-0472">Membrane</keyword>
<keyword evidence="4 6" id="KW-1133">Transmembrane helix</keyword>
<dbReference type="PANTHER" id="PTHR32322:SF18">
    <property type="entry name" value="S-ADENOSYLMETHIONINE_S-ADENOSYLHOMOCYSTEINE TRANSPORTER"/>
    <property type="match status" value="1"/>
</dbReference>
<feature type="domain" description="EamA" evidence="7">
    <location>
        <begin position="151"/>
        <end position="286"/>
    </location>
</feature>
<comment type="subcellular location">
    <subcellularLocation>
        <location evidence="1">Cell membrane</location>
        <topology evidence="1">Multi-pass membrane protein</topology>
    </subcellularLocation>
</comment>
<evidence type="ECO:0000256" key="4">
    <source>
        <dbReference type="ARBA" id="ARBA00022989"/>
    </source>
</evidence>
<comment type="caution">
    <text evidence="8">The sequence shown here is derived from an EMBL/GenBank/DDBJ whole genome shotgun (WGS) entry which is preliminary data.</text>
</comment>
<dbReference type="SUPFAM" id="SSF103481">
    <property type="entry name" value="Multidrug resistance efflux transporter EmrE"/>
    <property type="match status" value="2"/>
</dbReference>
<protein>
    <submittedName>
        <fullName evidence="8">DMT family transporter</fullName>
    </submittedName>
</protein>
<sequence length="305" mass="34022">MNQELRGHTLALLTILLWGTTFVSTKILLHNDLSPMEILLTRFVMGTCFLMLLFPKRLKSTTLKQEAYFAAAGLCGITLYYLFENNALIYTLASNAALIASTSPFFTVLLARFFLKDETIRPQFYFGMILSFIGVGLMSFSGATELQINLKGDFLALLAAIIWSFYSIFSKKISSFGYNTIQTTRRTFMYGILFMLPIIPFANVDFNINNYLSTTVILNLMFLGLGASAICFVTWNLALKSLGAIKASLYINAVPMVTVILSMIVLHERLTWMSGTGIALVLGGLSVSQFKKRSKVIIHSDSHQK</sequence>
<proteinExistence type="predicted"/>
<feature type="transmembrane region" description="Helical" evidence="6">
    <location>
        <begin position="249"/>
        <end position="266"/>
    </location>
</feature>
<dbReference type="Pfam" id="PF00892">
    <property type="entry name" value="EamA"/>
    <property type="match status" value="2"/>
</dbReference>
<evidence type="ECO:0000256" key="3">
    <source>
        <dbReference type="ARBA" id="ARBA00022692"/>
    </source>
</evidence>
<evidence type="ECO:0000256" key="2">
    <source>
        <dbReference type="ARBA" id="ARBA00022475"/>
    </source>
</evidence>
<evidence type="ECO:0000256" key="1">
    <source>
        <dbReference type="ARBA" id="ARBA00004651"/>
    </source>
</evidence>
<dbReference type="InterPro" id="IPR037185">
    <property type="entry name" value="EmrE-like"/>
</dbReference>
<evidence type="ECO:0000259" key="7">
    <source>
        <dbReference type="Pfam" id="PF00892"/>
    </source>
</evidence>
<feature type="transmembrane region" description="Helical" evidence="6">
    <location>
        <begin position="123"/>
        <end position="142"/>
    </location>
</feature>
<keyword evidence="9" id="KW-1185">Reference proteome</keyword>
<dbReference type="RefSeq" id="WP_077924602.1">
    <property type="nucleotide sequence ID" value="NZ_BAABKE010000002.1"/>
</dbReference>
<dbReference type="Proteomes" id="UP001500631">
    <property type="component" value="Unassembled WGS sequence"/>
</dbReference>
<feature type="domain" description="EamA" evidence="7">
    <location>
        <begin position="6"/>
        <end position="139"/>
    </location>
</feature>
<evidence type="ECO:0000313" key="8">
    <source>
        <dbReference type="EMBL" id="GAA5095476.1"/>
    </source>
</evidence>
<feature type="transmembrane region" description="Helical" evidence="6">
    <location>
        <begin position="66"/>
        <end position="83"/>
    </location>
</feature>
<keyword evidence="2" id="KW-1003">Cell membrane</keyword>
<gene>
    <name evidence="8" type="ORF">GCM10023338_04900</name>
</gene>
<name>A0ABP9MJW6_9GAMM</name>
<feature type="transmembrane region" description="Helical" evidence="6">
    <location>
        <begin position="35"/>
        <end position="54"/>
    </location>
</feature>
<reference evidence="9" key="1">
    <citation type="journal article" date="2019" name="Int. J. Syst. Evol. Microbiol.">
        <title>The Global Catalogue of Microorganisms (GCM) 10K type strain sequencing project: providing services to taxonomists for standard genome sequencing and annotation.</title>
        <authorList>
            <consortium name="The Broad Institute Genomics Platform"/>
            <consortium name="The Broad Institute Genome Sequencing Center for Infectious Disease"/>
            <person name="Wu L."/>
            <person name="Ma J."/>
        </authorList>
    </citation>
    <scope>NUCLEOTIDE SEQUENCE [LARGE SCALE GENOMIC DNA]</scope>
    <source>
        <strain evidence="9">JCM 18424</strain>
    </source>
</reference>
<evidence type="ECO:0000313" key="9">
    <source>
        <dbReference type="Proteomes" id="UP001500631"/>
    </source>
</evidence>
<accession>A0ABP9MJW6</accession>
<organism evidence="8 9">
    <name type="scientific">Wohlfahrtiimonas larvae</name>
    <dbReference type="NCBI Taxonomy" id="1157986"/>
    <lineage>
        <taxon>Bacteria</taxon>
        <taxon>Pseudomonadati</taxon>
        <taxon>Pseudomonadota</taxon>
        <taxon>Gammaproteobacteria</taxon>
        <taxon>Cardiobacteriales</taxon>
        <taxon>Ignatzschineriaceae</taxon>
        <taxon>Wohlfahrtiimonas</taxon>
    </lineage>
</organism>
<dbReference type="EMBL" id="BAABKE010000002">
    <property type="protein sequence ID" value="GAA5095476.1"/>
    <property type="molecule type" value="Genomic_DNA"/>
</dbReference>
<feature type="transmembrane region" description="Helical" evidence="6">
    <location>
        <begin position="187"/>
        <end position="204"/>
    </location>
</feature>
<dbReference type="InterPro" id="IPR000620">
    <property type="entry name" value="EamA_dom"/>
</dbReference>
<evidence type="ECO:0000256" key="6">
    <source>
        <dbReference type="SAM" id="Phobius"/>
    </source>
</evidence>
<feature type="transmembrane region" description="Helical" evidence="6">
    <location>
        <begin position="148"/>
        <end position="166"/>
    </location>
</feature>